<dbReference type="InterPro" id="IPR011330">
    <property type="entry name" value="Glyco_hydro/deAcase_b/a-brl"/>
</dbReference>
<evidence type="ECO:0000313" key="5">
    <source>
        <dbReference type="EMBL" id="MBB6501952.1"/>
    </source>
</evidence>
<dbReference type="InterPro" id="IPR013780">
    <property type="entry name" value="Glyco_hydro_b"/>
</dbReference>
<feature type="domain" description="Glycoside hydrolase family 38 N-terminal" evidence="2">
    <location>
        <begin position="131"/>
        <end position="421"/>
    </location>
</feature>
<dbReference type="Gene3D" id="2.70.98.30">
    <property type="entry name" value="Golgi alpha-mannosidase II, domain 4"/>
    <property type="match status" value="1"/>
</dbReference>
<protein>
    <recommendedName>
        <fullName evidence="7">Glycoside hydrolase</fullName>
    </recommendedName>
</protein>
<dbReference type="EMBL" id="JACHCC010000011">
    <property type="protein sequence ID" value="MBB6501952.1"/>
    <property type="molecule type" value="Genomic_DNA"/>
</dbReference>
<dbReference type="Pfam" id="PF17677">
    <property type="entry name" value="Glyco_hydro38C2"/>
    <property type="match status" value="1"/>
</dbReference>
<dbReference type="GO" id="GO:0004559">
    <property type="term" value="F:alpha-mannosidase activity"/>
    <property type="evidence" value="ECO:0007669"/>
    <property type="project" value="InterPro"/>
</dbReference>
<evidence type="ECO:0000259" key="2">
    <source>
        <dbReference type="Pfam" id="PF01074"/>
    </source>
</evidence>
<proteinExistence type="predicted"/>
<accession>A0A7X0J7W8</accession>
<dbReference type="Gene3D" id="3.20.110.10">
    <property type="entry name" value="Glycoside hydrolase 38, N terminal domain"/>
    <property type="match status" value="1"/>
</dbReference>
<dbReference type="RefSeq" id="WP_184628162.1">
    <property type="nucleotide sequence ID" value="NZ_JACHCC010000011.1"/>
</dbReference>
<dbReference type="Proteomes" id="UP000521017">
    <property type="component" value="Unassembled WGS sequence"/>
</dbReference>
<dbReference type="GO" id="GO:0009313">
    <property type="term" value="P:oligosaccharide catabolic process"/>
    <property type="evidence" value="ECO:0007669"/>
    <property type="project" value="TreeGrafter"/>
</dbReference>
<evidence type="ECO:0000259" key="3">
    <source>
        <dbReference type="Pfam" id="PF07748"/>
    </source>
</evidence>
<feature type="domain" description="Glycosyl hydrolases family 38 C-terminal" evidence="4">
    <location>
        <begin position="893"/>
        <end position="948"/>
    </location>
</feature>
<organism evidence="5 6">
    <name type="scientific">Pedobacter cryoconitis</name>
    <dbReference type="NCBI Taxonomy" id="188932"/>
    <lineage>
        <taxon>Bacteria</taxon>
        <taxon>Pseudomonadati</taxon>
        <taxon>Bacteroidota</taxon>
        <taxon>Sphingobacteriia</taxon>
        <taxon>Sphingobacteriales</taxon>
        <taxon>Sphingobacteriaceae</taxon>
        <taxon>Pedobacter</taxon>
    </lineage>
</organism>
<dbReference type="InterPro" id="IPR000602">
    <property type="entry name" value="Glyco_hydro_38_N"/>
</dbReference>
<dbReference type="CDD" id="cd10791">
    <property type="entry name" value="GH38N_AMII_like_1"/>
    <property type="match status" value="1"/>
</dbReference>
<dbReference type="Pfam" id="PF07748">
    <property type="entry name" value="Glyco_hydro_38C"/>
    <property type="match status" value="1"/>
</dbReference>
<dbReference type="InterPro" id="IPR011682">
    <property type="entry name" value="Glyco_hydro_38_C"/>
</dbReference>
<dbReference type="InterPro" id="IPR041147">
    <property type="entry name" value="GH38_C"/>
</dbReference>
<evidence type="ECO:0008006" key="7">
    <source>
        <dbReference type="Google" id="ProtNLM"/>
    </source>
</evidence>
<gene>
    <name evidence="5" type="ORF">HDF25_004129</name>
</gene>
<reference evidence="5 6" key="1">
    <citation type="submission" date="2020-08" db="EMBL/GenBank/DDBJ databases">
        <title>Genomic Encyclopedia of Type Strains, Phase IV (KMG-V): Genome sequencing to study the core and pangenomes of soil and plant-associated prokaryotes.</title>
        <authorList>
            <person name="Whitman W."/>
        </authorList>
    </citation>
    <scope>NUCLEOTIDE SEQUENCE [LARGE SCALE GENOMIC DNA]</scope>
    <source>
        <strain evidence="5 6">M2T3</strain>
    </source>
</reference>
<dbReference type="SUPFAM" id="SSF74650">
    <property type="entry name" value="Galactose mutarotase-like"/>
    <property type="match status" value="1"/>
</dbReference>
<keyword evidence="1" id="KW-0732">Signal</keyword>
<feature type="domain" description="Glycosyl hydrolase family 38 C-terminal" evidence="3">
    <location>
        <begin position="618"/>
        <end position="783"/>
    </location>
</feature>
<sequence>MKPFNTKYSLLLIFFLYSYSTSFAQQISPVFSDIQLEPTVAYLKYQGQSRRMVRLLFKNGKNYLGGKITVSFNGLQENLEIPISKTGISLFDIPLPGAPVQRTTQATIAVLTGKRTYTAHCLLEPAKEWSIYILPHSHVDIGYTNTQSKVLQLHLENIDQSIALAAKTQNYPAEARFKWTTEAIWVVDHYLAQATQEKKDRFWDAVKKGWINLDGAYGNINTSLTDSKQLMQMFSRSQKLAREQGIVINTLFQGDVPGASWGLAAQTEQTGIKYFLSGPNASDRIGNLAKWQDKPFYWLSPSGKQKLLFWQCQPYSLGYQLKGNKIPNFFTINEPKPFYTGHPSENFLDPYLFSYLDELTQKGFPYDMSILTWAMSDNAPIDPELPDAVKTWNEKYASPRLIITSVKQFFTDFEKKYAATIPSFEGDYTEYWTDGVSSAAKETALSRRRSDQLKQADAVWAIRNKSAYPAKAFEESWTNLLLFNEHTWGAFNSVSNPDDEKVKSEWAVKQSYVLKAGNGVDTLMANALATPSIRDNKVDVYNTLSWSRTGLAYVPASLSKAGDLVKDENGTPIPSQRLSTGELAFLAPDIPQMGKKTFSINPGKGYSKGSAALSEETLSNGIYKISIAKQTGNIKSLIRISSGRDYVAADAAGLNQYLYMPGDSIEKIQTSSAPIITIKEKGPLLVSMLIRSAAPGTEGITREIRLTDGLDQIELINTIDKKAVRQKESVHFAFPFHVPDAQVRYSIPWGSVAAETDQLPYANRNWYTMQRWVDLSNSSYGITWSSPDAPLFEIGKITTANLLGGLPHDPLWLSFTPQSSAIYSWVMNNLWHTNFRADQQGLVTFHYYIQAHENAYNSYKVNQTGLQNHQPLLVTTANAVTEKGLPFIFKGDNIYIESLKKSDDGKSIIAQLVNCGDQLSQVNIDPKNGASLKIWESNLSETRIKSLENHFNLPAKGIMTICIDQP</sequence>
<dbReference type="Gene3D" id="2.60.40.1180">
    <property type="entry name" value="Golgi alpha-mannosidase II"/>
    <property type="match status" value="1"/>
</dbReference>
<dbReference type="SUPFAM" id="SSF88713">
    <property type="entry name" value="Glycoside hydrolase/deacetylase"/>
    <property type="match status" value="1"/>
</dbReference>
<dbReference type="InterPro" id="IPR027291">
    <property type="entry name" value="Glyco_hydro_38_N_sf"/>
</dbReference>
<comment type="caution">
    <text evidence="5">The sequence shown here is derived from an EMBL/GenBank/DDBJ whole genome shotgun (WGS) entry which is preliminary data.</text>
</comment>
<evidence type="ECO:0000259" key="4">
    <source>
        <dbReference type="Pfam" id="PF17677"/>
    </source>
</evidence>
<evidence type="ECO:0000313" key="6">
    <source>
        <dbReference type="Proteomes" id="UP000521017"/>
    </source>
</evidence>
<dbReference type="InterPro" id="IPR011013">
    <property type="entry name" value="Gal_mutarotase_sf_dom"/>
</dbReference>
<dbReference type="AlphaFoldDB" id="A0A7X0J7W8"/>
<dbReference type="PANTHER" id="PTHR46017:SF1">
    <property type="entry name" value="ALPHA-MANNOSIDASE 2C1"/>
    <property type="match status" value="1"/>
</dbReference>
<dbReference type="Pfam" id="PF01074">
    <property type="entry name" value="Glyco_hydro_38N"/>
    <property type="match status" value="1"/>
</dbReference>
<dbReference type="PANTHER" id="PTHR46017">
    <property type="entry name" value="ALPHA-MANNOSIDASE 2C1"/>
    <property type="match status" value="1"/>
</dbReference>
<evidence type="ECO:0000256" key="1">
    <source>
        <dbReference type="SAM" id="SignalP"/>
    </source>
</evidence>
<feature type="chain" id="PRO_5031214688" description="Glycoside hydrolase" evidence="1">
    <location>
        <begin position="25"/>
        <end position="966"/>
    </location>
</feature>
<dbReference type="GO" id="GO:0030246">
    <property type="term" value="F:carbohydrate binding"/>
    <property type="evidence" value="ECO:0007669"/>
    <property type="project" value="InterPro"/>
</dbReference>
<name>A0A7X0J7W8_9SPHI</name>
<feature type="signal peptide" evidence="1">
    <location>
        <begin position="1"/>
        <end position="24"/>
    </location>
</feature>
<dbReference type="GO" id="GO:0006013">
    <property type="term" value="P:mannose metabolic process"/>
    <property type="evidence" value="ECO:0007669"/>
    <property type="project" value="InterPro"/>
</dbReference>